<proteinExistence type="predicted"/>
<dbReference type="Pfam" id="PF03712">
    <property type="entry name" value="Cu2_monoox_C"/>
    <property type="match status" value="1"/>
</dbReference>
<feature type="compositionally biased region" description="Low complexity" evidence="2">
    <location>
        <begin position="102"/>
        <end position="111"/>
    </location>
</feature>
<evidence type="ECO:0000313" key="5">
    <source>
        <dbReference type="Proteomes" id="UP000616885"/>
    </source>
</evidence>
<dbReference type="Gene3D" id="2.60.120.230">
    <property type="match status" value="1"/>
</dbReference>
<evidence type="ECO:0000256" key="2">
    <source>
        <dbReference type="SAM" id="MobiDB-lite"/>
    </source>
</evidence>
<dbReference type="EMBL" id="JADCTT010000001">
    <property type="protein sequence ID" value="KAF9760481.1"/>
    <property type="molecule type" value="Genomic_DNA"/>
</dbReference>
<comment type="caution">
    <text evidence="4">The sequence shown here is derived from an EMBL/GenBank/DDBJ whole genome shotgun (WGS) entry which is preliminary data.</text>
</comment>
<dbReference type="InterPro" id="IPR008977">
    <property type="entry name" value="PHM/PNGase_F_dom_sf"/>
</dbReference>
<protein>
    <recommendedName>
        <fullName evidence="3">Copper type II ascorbate-dependent monooxygenase C-terminal domain-containing protein</fullName>
    </recommendedName>
</protein>
<keyword evidence="1" id="KW-1015">Disulfide bond</keyword>
<dbReference type="InterPro" id="IPR024548">
    <property type="entry name" value="Cu2_monoox_C"/>
</dbReference>
<feature type="domain" description="Copper type II ascorbate-dependent monooxygenase C-terminal" evidence="3">
    <location>
        <begin position="2"/>
        <end position="45"/>
    </location>
</feature>
<sequence>MLITTCEFETTGDTEPVKGGLSSQQEMCFSWVDYYPANSIMMCSQFDLGNSTRDGLTGVVGFCSDSSKPEAERFASTSITSPFEALPETGKTCNASNSTGTDSSDNAADDSAASSSLPNLTLLITMLSMLGLHVALSNY</sequence>
<name>A0A8H7NQZ7_BIOOC</name>
<dbReference type="InterPro" id="IPR014784">
    <property type="entry name" value="Cu2_ascorb_mOase-like_C"/>
</dbReference>
<dbReference type="AlphaFoldDB" id="A0A8H7NQZ7"/>
<gene>
    <name evidence="4" type="ORF">IM811_002175</name>
</gene>
<evidence type="ECO:0000259" key="3">
    <source>
        <dbReference type="Pfam" id="PF03712"/>
    </source>
</evidence>
<evidence type="ECO:0000313" key="4">
    <source>
        <dbReference type="EMBL" id="KAF9760481.1"/>
    </source>
</evidence>
<organism evidence="4 5">
    <name type="scientific">Bionectria ochroleuca</name>
    <name type="common">Gliocladium roseum</name>
    <dbReference type="NCBI Taxonomy" id="29856"/>
    <lineage>
        <taxon>Eukaryota</taxon>
        <taxon>Fungi</taxon>
        <taxon>Dikarya</taxon>
        <taxon>Ascomycota</taxon>
        <taxon>Pezizomycotina</taxon>
        <taxon>Sordariomycetes</taxon>
        <taxon>Hypocreomycetidae</taxon>
        <taxon>Hypocreales</taxon>
        <taxon>Bionectriaceae</taxon>
        <taxon>Clonostachys</taxon>
    </lineage>
</organism>
<accession>A0A8H7NQZ7</accession>
<dbReference type="Proteomes" id="UP000616885">
    <property type="component" value="Unassembled WGS sequence"/>
</dbReference>
<feature type="compositionally biased region" description="Polar residues" evidence="2">
    <location>
        <begin position="91"/>
        <end position="101"/>
    </location>
</feature>
<feature type="region of interest" description="Disordered" evidence="2">
    <location>
        <begin position="78"/>
        <end position="111"/>
    </location>
</feature>
<dbReference type="GO" id="GO:0016715">
    <property type="term" value="F:oxidoreductase activity, acting on paired donors, with incorporation or reduction of molecular oxygen, reduced ascorbate as one donor, and incorporation of one atom of oxygen"/>
    <property type="evidence" value="ECO:0007669"/>
    <property type="project" value="InterPro"/>
</dbReference>
<evidence type="ECO:0000256" key="1">
    <source>
        <dbReference type="ARBA" id="ARBA00023157"/>
    </source>
</evidence>
<reference evidence="4" key="1">
    <citation type="submission" date="2020-10" db="EMBL/GenBank/DDBJ databases">
        <title>High-Quality Genome Resource of Clonostachys rosea strain S41 by Oxford Nanopore Long-Read Sequencing.</title>
        <authorList>
            <person name="Wang H."/>
        </authorList>
    </citation>
    <scope>NUCLEOTIDE SEQUENCE</scope>
    <source>
        <strain evidence="4">S41</strain>
    </source>
</reference>
<dbReference type="SUPFAM" id="SSF49742">
    <property type="entry name" value="PHM/PNGase F"/>
    <property type="match status" value="1"/>
</dbReference>